<feature type="transmembrane region" description="Helical" evidence="10">
    <location>
        <begin position="81"/>
        <end position="98"/>
    </location>
</feature>
<dbReference type="GO" id="GO:0016746">
    <property type="term" value="F:acyltransferase activity"/>
    <property type="evidence" value="ECO:0007669"/>
    <property type="project" value="UniProtKB-KW"/>
</dbReference>
<dbReference type="RefSeq" id="WP_145191166.1">
    <property type="nucleotide sequence ID" value="NZ_CP036290.1"/>
</dbReference>
<dbReference type="OrthoDB" id="9805788at2"/>
<dbReference type="InterPro" id="IPR004299">
    <property type="entry name" value="MBOAT_fam"/>
</dbReference>
<keyword evidence="12" id="KW-1185">Reference proteome</keyword>
<organism evidence="11 12">
    <name type="scientific">Rohdeia mirabilis</name>
    <dbReference type="NCBI Taxonomy" id="2528008"/>
    <lineage>
        <taxon>Bacteria</taxon>
        <taxon>Pseudomonadati</taxon>
        <taxon>Planctomycetota</taxon>
        <taxon>Planctomycetia</taxon>
        <taxon>Planctomycetia incertae sedis</taxon>
        <taxon>Rohdeia</taxon>
    </lineage>
</organism>
<dbReference type="GO" id="GO:0042121">
    <property type="term" value="P:alginic acid biosynthetic process"/>
    <property type="evidence" value="ECO:0007669"/>
    <property type="project" value="InterPro"/>
</dbReference>
<dbReference type="AlphaFoldDB" id="A0A518D446"/>
<evidence type="ECO:0000256" key="2">
    <source>
        <dbReference type="ARBA" id="ARBA00010323"/>
    </source>
</evidence>
<reference evidence="11 12" key="1">
    <citation type="submission" date="2019-02" db="EMBL/GenBank/DDBJ databases">
        <title>Deep-cultivation of Planctomycetes and their phenomic and genomic characterization uncovers novel biology.</title>
        <authorList>
            <person name="Wiegand S."/>
            <person name="Jogler M."/>
            <person name="Boedeker C."/>
            <person name="Pinto D."/>
            <person name="Vollmers J."/>
            <person name="Rivas-Marin E."/>
            <person name="Kohn T."/>
            <person name="Peeters S.H."/>
            <person name="Heuer A."/>
            <person name="Rast P."/>
            <person name="Oberbeckmann S."/>
            <person name="Bunk B."/>
            <person name="Jeske O."/>
            <person name="Meyerdierks A."/>
            <person name="Storesund J.E."/>
            <person name="Kallscheuer N."/>
            <person name="Luecker S."/>
            <person name="Lage O.M."/>
            <person name="Pohl T."/>
            <person name="Merkel B.J."/>
            <person name="Hornburger P."/>
            <person name="Mueller R.-W."/>
            <person name="Bruemmer F."/>
            <person name="Labrenz M."/>
            <person name="Spormann A.M."/>
            <person name="Op den Camp H."/>
            <person name="Overmann J."/>
            <person name="Amann R."/>
            <person name="Jetten M.S.M."/>
            <person name="Mascher T."/>
            <person name="Medema M.H."/>
            <person name="Devos D.P."/>
            <person name="Kaster A.-K."/>
            <person name="Ovreas L."/>
            <person name="Rohde M."/>
            <person name="Galperin M.Y."/>
            <person name="Jogler C."/>
        </authorList>
    </citation>
    <scope>NUCLEOTIDE SEQUENCE [LARGE SCALE GENOMIC DNA]</scope>
    <source>
        <strain evidence="11 12">Pla163</strain>
    </source>
</reference>
<evidence type="ECO:0000256" key="10">
    <source>
        <dbReference type="SAM" id="Phobius"/>
    </source>
</evidence>
<dbReference type="PIRSF" id="PIRSF500217">
    <property type="entry name" value="AlgI"/>
    <property type="match status" value="1"/>
</dbReference>
<dbReference type="GO" id="GO:0005886">
    <property type="term" value="C:plasma membrane"/>
    <property type="evidence" value="ECO:0007669"/>
    <property type="project" value="UniProtKB-SubCell"/>
</dbReference>
<evidence type="ECO:0000256" key="7">
    <source>
        <dbReference type="ARBA" id="ARBA00023136"/>
    </source>
</evidence>
<feature type="transmembrane region" description="Helical" evidence="10">
    <location>
        <begin position="147"/>
        <end position="165"/>
    </location>
</feature>
<evidence type="ECO:0000313" key="11">
    <source>
        <dbReference type="EMBL" id="QDU86262.1"/>
    </source>
</evidence>
<feature type="transmembrane region" description="Helical" evidence="10">
    <location>
        <begin position="479"/>
        <end position="498"/>
    </location>
</feature>
<keyword evidence="7 9" id="KW-0472">Membrane</keyword>
<dbReference type="EC" id="2.3.1.-" evidence="11"/>
<dbReference type="Pfam" id="PF03062">
    <property type="entry name" value="MBOAT"/>
    <property type="match status" value="1"/>
</dbReference>
<keyword evidence="3 9" id="KW-1003">Cell membrane</keyword>
<evidence type="ECO:0000256" key="3">
    <source>
        <dbReference type="ARBA" id="ARBA00022475"/>
    </source>
</evidence>
<evidence type="ECO:0000256" key="8">
    <source>
        <dbReference type="ARBA" id="ARBA00023315"/>
    </source>
</evidence>
<evidence type="ECO:0000313" key="12">
    <source>
        <dbReference type="Proteomes" id="UP000319342"/>
    </source>
</evidence>
<evidence type="ECO:0000256" key="1">
    <source>
        <dbReference type="ARBA" id="ARBA00004651"/>
    </source>
</evidence>
<feature type="transmembrane region" description="Helical" evidence="10">
    <location>
        <begin position="398"/>
        <end position="425"/>
    </location>
</feature>
<keyword evidence="8 9" id="KW-0012">Acyltransferase</keyword>
<feature type="transmembrane region" description="Helical" evidence="10">
    <location>
        <begin position="445"/>
        <end position="467"/>
    </location>
</feature>
<sequence>MLFQSVEFLVFMAVLLPLFWALARRRGRRQALLLVGSYLFYGMYEAWFLTLIVFSTLLDYQCGQRIQTARDTGDRTSAKRWLWLSLVGNLGVLGFFKYTDWFFDNMQWVATALGSGVDLVAFKRSLLPDFIQAGYANTLTPEIVRDIVLPVGISFYTFQTLSYTIDIYRGKLKPARSFGDFALFVSFFPQLVAGPIVRAAEFLPQLDLLPRIDRQRLHEALWRIGCGLTRKIVFADLIGLYLVDPVFNDPLAYSAEVHVLAIIGFGFQIYNDFAGYSEMAIGVAKLFGFDLPENFAYPFRSISVREFWTRWHMTLSFWLRDYVFQPLGGWRSKMPRAAFNNIATMVLIGLWHGASWLWVWYGLVNAIAMIVEVQWRQWRKKRARAAGVKFELAQPGTLAWWIKAAFAYPYFIVIVFGSSASIRAGTWETMGNMFLRAGDKGIESLSVWALVVFVGTWALILLPRSWVDFTHRLVHRAPTWLVAVWLGTMVAVTALLLIGQQPFIYFQF</sequence>
<feature type="transmembrane region" description="Helical" evidence="10">
    <location>
        <begin position="337"/>
        <end position="354"/>
    </location>
</feature>
<dbReference type="InterPro" id="IPR024194">
    <property type="entry name" value="Ac/AlaTfrase_AlgI/DltB"/>
</dbReference>
<dbReference type="Proteomes" id="UP000319342">
    <property type="component" value="Chromosome"/>
</dbReference>
<evidence type="ECO:0000256" key="9">
    <source>
        <dbReference type="PIRNR" id="PIRNR016636"/>
    </source>
</evidence>
<evidence type="ECO:0000256" key="5">
    <source>
        <dbReference type="ARBA" id="ARBA00022692"/>
    </source>
</evidence>
<dbReference type="PIRSF" id="PIRSF016636">
    <property type="entry name" value="AlgI_DltB"/>
    <property type="match status" value="1"/>
</dbReference>
<evidence type="ECO:0000256" key="6">
    <source>
        <dbReference type="ARBA" id="ARBA00022989"/>
    </source>
</evidence>
<dbReference type="InterPro" id="IPR051085">
    <property type="entry name" value="MB_O-acyltransferase"/>
</dbReference>
<name>A0A518D446_9BACT</name>
<dbReference type="EMBL" id="CP036290">
    <property type="protein sequence ID" value="QDU86262.1"/>
    <property type="molecule type" value="Genomic_DNA"/>
</dbReference>
<dbReference type="PANTHER" id="PTHR13285:SF23">
    <property type="entry name" value="TEICHOIC ACID D-ALANYLTRANSFERASE"/>
    <property type="match status" value="1"/>
</dbReference>
<keyword evidence="6 10" id="KW-1133">Transmembrane helix</keyword>
<dbReference type="PANTHER" id="PTHR13285">
    <property type="entry name" value="ACYLTRANSFERASE"/>
    <property type="match status" value="1"/>
</dbReference>
<feature type="transmembrane region" description="Helical" evidence="10">
    <location>
        <begin position="39"/>
        <end position="60"/>
    </location>
</feature>
<keyword evidence="4 9" id="KW-0808">Transferase</keyword>
<evidence type="ECO:0000256" key="4">
    <source>
        <dbReference type="ARBA" id="ARBA00022679"/>
    </source>
</evidence>
<protein>
    <submittedName>
        <fullName evidence="11">Peptidoglycan O-acetyltransferase</fullName>
        <ecNumber evidence="11">2.3.1.-</ecNumber>
    </submittedName>
</protein>
<accession>A0A518D446</accession>
<gene>
    <name evidence="11" type="primary">patA_4</name>
    <name evidence="11" type="ORF">Pla163_34130</name>
</gene>
<proteinExistence type="inferred from homology"/>
<comment type="similarity">
    <text evidence="2 9">Belongs to the membrane-bound acyltransferase family.</text>
</comment>
<keyword evidence="5 10" id="KW-0812">Transmembrane</keyword>
<dbReference type="InterPro" id="IPR028362">
    <property type="entry name" value="AlgI"/>
</dbReference>
<comment type="subcellular location">
    <subcellularLocation>
        <location evidence="1">Cell membrane</location>
        <topology evidence="1">Multi-pass membrane protein</topology>
    </subcellularLocation>
</comment>